<evidence type="ECO:0008006" key="3">
    <source>
        <dbReference type="Google" id="ProtNLM"/>
    </source>
</evidence>
<dbReference type="InterPro" id="IPR036188">
    <property type="entry name" value="FAD/NAD-bd_sf"/>
</dbReference>
<dbReference type="Pfam" id="PF13450">
    <property type="entry name" value="NAD_binding_8"/>
    <property type="match status" value="1"/>
</dbReference>
<gene>
    <name evidence="1" type="ORF">BN948_02135</name>
</gene>
<protein>
    <recommendedName>
        <fullName evidence="3">NAD(P)/FAD-dependent oxidoreductase</fullName>
    </recommendedName>
</protein>
<proteinExistence type="predicted"/>
<organism evidence="1 2">
    <name type="scientific">Hydrogenophaga intermedia</name>
    <dbReference type="NCBI Taxonomy" id="65786"/>
    <lineage>
        <taxon>Bacteria</taxon>
        <taxon>Pseudomonadati</taxon>
        <taxon>Pseudomonadota</taxon>
        <taxon>Betaproteobacteria</taxon>
        <taxon>Burkholderiales</taxon>
        <taxon>Comamonadaceae</taxon>
        <taxon>Hydrogenophaga</taxon>
    </lineage>
</organism>
<dbReference type="EMBL" id="CCAE010000014">
    <property type="protein sequence ID" value="CDN87710.1"/>
    <property type="molecule type" value="Genomic_DNA"/>
</dbReference>
<dbReference type="Gene3D" id="3.50.50.60">
    <property type="entry name" value="FAD/NAD(P)-binding domain"/>
    <property type="match status" value="1"/>
</dbReference>
<reference evidence="2" key="1">
    <citation type="submission" date="2014-11" db="EMBL/GenBank/DDBJ databases">
        <title>Draft genome sequence of Hydrogenophaga intermedia S1.</title>
        <authorList>
            <person name="Gan H.M."/>
            <person name="Chew T.H."/>
            <person name="Stolz A."/>
        </authorList>
    </citation>
    <scope>NUCLEOTIDE SEQUENCE [LARGE SCALE GENOMIC DNA]</scope>
    <source>
        <strain evidence="2">S1</strain>
    </source>
</reference>
<dbReference type="AlphaFoldDB" id="A0A1L1PDW7"/>
<evidence type="ECO:0000313" key="2">
    <source>
        <dbReference type="Proteomes" id="UP000028878"/>
    </source>
</evidence>
<sequence>MNPDPLTADYVVVGAGAVGMALADTLVTESEASVVLVDRRAQPGGHWNDAYPFVRLHGPSAIYGVNSMPLGSGRIDETGLNQGLHELASGAEIRDYYQRVLHERLLASGRVRWLPLHDVDPQGVAVSLVNGERQPLVARQRWVDATRADTQVPATHAPRFAVAEGVRCLTPTELTQHREPAGGYVIVGGGKTAMDTALWLLGQGVDPDGITWIRPREAWVLNRANVQPAAPFALPTLAAMVSELEIARDAGSLPELFERLEAARLLQRIDTSVAPTMYRCAILSEAELAQLRRIRRVVRLGHVRAIERDHIVLDRGEIATSPSQVHVHCSAAGLPRGPMEPIFQGARIVPQYVRRCSPTFSAAFVAHLALSPLDDAQRNALSAPVPVPNEPLDWLRMHLNTARNQLAWAQRPELQDWFRRSRLEAYSALFEQAAKQGDPAWGELQVRLKRARGAGLERMAELLRSAIKPSPAESAPA</sequence>
<dbReference type="Proteomes" id="UP000028878">
    <property type="component" value="Unassembled WGS sequence"/>
</dbReference>
<name>A0A1L1PDW7_HYDIT</name>
<evidence type="ECO:0000313" key="1">
    <source>
        <dbReference type="EMBL" id="CDN87710.1"/>
    </source>
</evidence>
<dbReference type="SUPFAM" id="SSF51905">
    <property type="entry name" value="FAD/NAD(P)-binding domain"/>
    <property type="match status" value="1"/>
</dbReference>
<dbReference type="RefSeq" id="WP_009518893.1">
    <property type="nucleotide sequence ID" value="NZ_CCAE010000014.1"/>
</dbReference>
<keyword evidence="2" id="KW-1185">Reference proteome</keyword>
<accession>A0A1L1PDW7</accession>